<feature type="domain" description="Nudix hydrolase" evidence="4">
    <location>
        <begin position="180"/>
        <end position="249"/>
    </location>
</feature>
<keyword evidence="3" id="KW-0732">Signal</keyword>
<dbReference type="SUPFAM" id="SSF55811">
    <property type="entry name" value="Nudix"/>
    <property type="match status" value="1"/>
</dbReference>
<proteinExistence type="predicted"/>
<evidence type="ECO:0000313" key="6">
    <source>
        <dbReference type="Proteomes" id="UP001165121"/>
    </source>
</evidence>
<evidence type="ECO:0000256" key="3">
    <source>
        <dbReference type="SAM" id="SignalP"/>
    </source>
</evidence>
<dbReference type="PROSITE" id="PS51462">
    <property type="entry name" value="NUDIX"/>
    <property type="match status" value="1"/>
</dbReference>
<dbReference type="GO" id="GO:0046872">
    <property type="term" value="F:metal ion binding"/>
    <property type="evidence" value="ECO:0007669"/>
    <property type="project" value="UniProtKB-KW"/>
</dbReference>
<keyword evidence="2" id="KW-0378">Hydrolase</keyword>
<dbReference type="PANTHER" id="PTHR12629">
    <property type="entry name" value="DIPHOSPHOINOSITOL POLYPHOSPHATE PHOSPHOHYDROLASE"/>
    <property type="match status" value="1"/>
</dbReference>
<evidence type="ECO:0000259" key="4">
    <source>
        <dbReference type="PROSITE" id="PS51462"/>
    </source>
</evidence>
<feature type="signal peptide" evidence="3">
    <location>
        <begin position="1"/>
        <end position="18"/>
    </location>
</feature>
<evidence type="ECO:0000256" key="2">
    <source>
        <dbReference type="ARBA" id="ARBA00022801"/>
    </source>
</evidence>
<dbReference type="InterPro" id="IPR000086">
    <property type="entry name" value="NUDIX_hydrolase_dom"/>
</dbReference>
<dbReference type="AlphaFoldDB" id="A0A9W6YP93"/>
<protein>
    <submittedName>
        <fullName evidence="5">Unnamed protein product</fullName>
    </submittedName>
</protein>
<dbReference type="GO" id="GO:0005737">
    <property type="term" value="C:cytoplasm"/>
    <property type="evidence" value="ECO:0007669"/>
    <property type="project" value="TreeGrafter"/>
</dbReference>
<evidence type="ECO:0000256" key="1">
    <source>
        <dbReference type="ARBA" id="ARBA00022723"/>
    </source>
</evidence>
<dbReference type="GO" id="GO:0016787">
    <property type="term" value="F:hydrolase activity"/>
    <property type="evidence" value="ECO:0007669"/>
    <property type="project" value="UniProtKB-KW"/>
</dbReference>
<organism evidence="5 6">
    <name type="scientific">Phytophthora fragariaefolia</name>
    <dbReference type="NCBI Taxonomy" id="1490495"/>
    <lineage>
        <taxon>Eukaryota</taxon>
        <taxon>Sar</taxon>
        <taxon>Stramenopiles</taxon>
        <taxon>Oomycota</taxon>
        <taxon>Peronosporomycetes</taxon>
        <taxon>Peronosporales</taxon>
        <taxon>Peronosporaceae</taxon>
        <taxon>Phytophthora</taxon>
    </lineage>
</organism>
<name>A0A9W6YP93_9STRA</name>
<dbReference type="GO" id="GO:0005634">
    <property type="term" value="C:nucleus"/>
    <property type="evidence" value="ECO:0007669"/>
    <property type="project" value="TreeGrafter"/>
</dbReference>
<sequence length="249" mass="27330">MRFLSLLGVLASSIFVTAISGNTGIADLNADVDAWTRALAGGHQLVRSLRVFDTTDEERTVADMVNDVINKVDDKLAIVVHKPFTHVKGLTGATLEKADDAVAKVKAAMAQYPERLSDSTKAQLLKIEQQRFNNQAVLAKMTKKTEDGMRRDMEPFPGMKTAPILTSHVGRSQQRFAEDGSRLLTCAVVTRPAKGGGLEVLLISSSNPNKSDWLLPKGGWDMGETVHKATWREVMEEGGVRNYFSRSFL</sequence>
<accession>A0A9W6YP93</accession>
<reference evidence="5" key="1">
    <citation type="submission" date="2023-04" db="EMBL/GenBank/DDBJ databases">
        <title>Phytophthora fragariaefolia NBRC 109709.</title>
        <authorList>
            <person name="Ichikawa N."/>
            <person name="Sato H."/>
            <person name="Tonouchi N."/>
        </authorList>
    </citation>
    <scope>NUCLEOTIDE SEQUENCE</scope>
    <source>
        <strain evidence="5">NBRC 109709</strain>
    </source>
</reference>
<gene>
    <name evidence="5" type="ORF">Pfra01_002954600</name>
</gene>
<comment type="caution">
    <text evidence="5">The sequence shown here is derived from an EMBL/GenBank/DDBJ whole genome shotgun (WGS) entry which is preliminary data.</text>
</comment>
<dbReference type="EMBL" id="BSXT01018901">
    <property type="protein sequence ID" value="GMG15777.1"/>
    <property type="molecule type" value="Genomic_DNA"/>
</dbReference>
<keyword evidence="6" id="KW-1185">Reference proteome</keyword>
<evidence type="ECO:0000313" key="5">
    <source>
        <dbReference type="EMBL" id="GMG15777.1"/>
    </source>
</evidence>
<keyword evidence="1" id="KW-0479">Metal-binding</keyword>
<dbReference type="Proteomes" id="UP001165121">
    <property type="component" value="Unassembled WGS sequence"/>
</dbReference>
<dbReference type="Gene3D" id="3.90.79.10">
    <property type="entry name" value="Nucleoside Triphosphate Pyrophosphohydrolase"/>
    <property type="match status" value="1"/>
</dbReference>
<feature type="chain" id="PRO_5040880998" evidence="3">
    <location>
        <begin position="19"/>
        <end position="249"/>
    </location>
</feature>
<dbReference type="InterPro" id="IPR015797">
    <property type="entry name" value="NUDIX_hydrolase-like_dom_sf"/>
</dbReference>
<dbReference type="Pfam" id="PF00293">
    <property type="entry name" value="NUDIX"/>
    <property type="match status" value="1"/>
</dbReference>
<dbReference type="PANTHER" id="PTHR12629:SF0">
    <property type="entry name" value="DIPHOSPHOINOSITOL-POLYPHOSPHATE DIPHOSPHATASE"/>
    <property type="match status" value="1"/>
</dbReference>
<dbReference type="OrthoDB" id="128634at2759"/>